<dbReference type="FunFam" id="1.20.1310.10:FF:000001">
    <property type="entry name" value="Cullin 3"/>
    <property type="match status" value="1"/>
</dbReference>
<proteinExistence type="inferred from homology"/>
<name>A0A8K0TIW7_9PEZI</name>
<evidence type="ECO:0000256" key="3">
    <source>
        <dbReference type="ARBA" id="ARBA00022843"/>
    </source>
</evidence>
<dbReference type="Proteomes" id="UP000813385">
    <property type="component" value="Unassembled WGS sequence"/>
</dbReference>
<dbReference type="Gene3D" id="1.10.10.10">
    <property type="entry name" value="Winged helix-like DNA-binding domain superfamily/Winged helix DNA-binding domain"/>
    <property type="match status" value="1"/>
</dbReference>
<dbReference type="FunFam" id="1.20.1310.10:FF:000036">
    <property type="entry name" value="SCF ubiquitin ligase subunit CulC, putative"/>
    <property type="match status" value="1"/>
</dbReference>
<dbReference type="EMBL" id="JAGPXD010000002">
    <property type="protein sequence ID" value="KAH7368360.1"/>
    <property type="molecule type" value="Genomic_DNA"/>
</dbReference>
<organism evidence="8 9">
    <name type="scientific">Plectosphaerella cucumerina</name>
    <dbReference type="NCBI Taxonomy" id="40658"/>
    <lineage>
        <taxon>Eukaryota</taxon>
        <taxon>Fungi</taxon>
        <taxon>Dikarya</taxon>
        <taxon>Ascomycota</taxon>
        <taxon>Pezizomycotina</taxon>
        <taxon>Sordariomycetes</taxon>
        <taxon>Hypocreomycetidae</taxon>
        <taxon>Glomerellales</taxon>
        <taxon>Plectosphaerellaceae</taxon>
        <taxon>Plectosphaerella</taxon>
    </lineage>
</organism>
<evidence type="ECO:0000313" key="9">
    <source>
        <dbReference type="Proteomes" id="UP000813385"/>
    </source>
</evidence>
<dbReference type="Pfam" id="PF10557">
    <property type="entry name" value="Cullin_Nedd8"/>
    <property type="match status" value="1"/>
</dbReference>
<dbReference type="Gene3D" id="3.30.230.130">
    <property type="entry name" value="Cullin, Chain C, Domain 2"/>
    <property type="match status" value="1"/>
</dbReference>
<keyword evidence="3" id="KW-0832">Ubl conjugation</keyword>
<sequence length="831" mass="94808">MSRPYLKAYIIGQSIAGGDVNDIEPSWEILKDAMHDIHSQNCSKQPFEQLYRAAYKIVLNKKGDVLYTRVLDYEKAHFRSYIIPEIEKLVTPNLVSIATAQAGVSINERRRMGEQFLLQLLAAWNNHNTSMKMVGDILMYLDRAYTIETGRPSIFTSCMGLFRDSILRNALGAHSNKTIFDILNSVILDLVNMERDGEVINHFMIKSSVGMLDSLYETDHEREGQKLYTTTFEPAFLSATNDYYSKESERLLLEADAAAWLRHTRDRLTEESDRCETTILRETREQSLKIVESQLISKHMREFLALENTGLKGMLDFDRFEDLAILYQLVSRVDPKKDSLKNTLGARIVDLGREIEKNLSNTDFSMAPTAAGADADAGADGAEKPKAAPLTQAAQQTAAAVKWVDDVLKLKDKYDLIWENCFAKDLVIQTTMTKSFSDFINLFSRASEYVSLFIDDNLRRGIRGKTEREVEEVLEKATILIRYLQDKDMFERYYQKHLAKRLLHSKSESHEVEKSMISRMKQELGNQFTSKFEGMFKDMQLSSDLTAEYRDHIRDAMDDNDKPSELIINILTITHWPPEVMGKSTQATSNTECNYPQEIAKLQESFSAFYLSNRTGRKLNWVGTAGTADIKCVFPAIPGGKGPLARERKYELNVSTFGMVILMLFNDIGDAALPFKEIQAKTNIPTQDLLRTLTSLSIAPKARVLLKEPMNKRIDLEDTFRFNSAFVSKTVRIKAPIVNATAKVEGEEERKNTEEKNLQARSHIIDAAVVRIMKQRKELKHSQLISEVVTLLANRFKSEVSLVKKRIEELIAREYLERVEDADTPTYRYVA</sequence>
<dbReference type="PROSITE" id="PS50069">
    <property type="entry name" value="CULLIN_2"/>
    <property type="match status" value="1"/>
</dbReference>
<gene>
    <name evidence="8" type="ORF">B0T11DRAFT_63475</name>
</gene>
<dbReference type="PANTHER" id="PTHR11932">
    <property type="entry name" value="CULLIN"/>
    <property type="match status" value="1"/>
</dbReference>
<dbReference type="SUPFAM" id="SSF74788">
    <property type="entry name" value="Cullin repeat-like"/>
    <property type="match status" value="1"/>
</dbReference>
<dbReference type="FunFam" id="1.10.10.10:FF:000014">
    <property type="entry name" value="Cullin 1"/>
    <property type="match status" value="1"/>
</dbReference>
<evidence type="ECO:0000259" key="7">
    <source>
        <dbReference type="PROSITE" id="PS50069"/>
    </source>
</evidence>
<dbReference type="InterPro" id="IPR036388">
    <property type="entry name" value="WH-like_DNA-bd_sf"/>
</dbReference>
<dbReference type="SUPFAM" id="SSF75632">
    <property type="entry name" value="Cullin homology domain"/>
    <property type="match status" value="1"/>
</dbReference>
<evidence type="ECO:0000256" key="5">
    <source>
        <dbReference type="RuleBase" id="RU003829"/>
    </source>
</evidence>
<dbReference type="InterPro" id="IPR016159">
    <property type="entry name" value="Cullin_repeat-like_dom_sf"/>
</dbReference>
<dbReference type="InterPro" id="IPR036390">
    <property type="entry name" value="WH_DNA-bd_sf"/>
</dbReference>
<reference evidence="8" key="1">
    <citation type="journal article" date="2021" name="Nat. Commun.">
        <title>Genetic determinants of endophytism in the Arabidopsis root mycobiome.</title>
        <authorList>
            <person name="Mesny F."/>
            <person name="Miyauchi S."/>
            <person name="Thiergart T."/>
            <person name="Pickel B."/>
            <person name="Atanasova L."/>
            <person name="Karlsson M."/>
            <person name="Huettel B."/>
            <person name="Barry K.W."/>
            <person name="Haridas S."/>
            <person name="Chen C."/>
            <person name="Bauer D."/>
            <person name="Andreopoulos W."/>
            <person name="Pangilinan J."/>
            <person name="LaButti K."/>
            <person name="Riley R."/>
            <person name="Lipzen A."/>
            <person name="Clum A."/>
            <person name="Drula E."/>
            <person name="Henrissat B."/>
            <person name="Kohler A."/>
            <person name="Grigoriev I.V."/>
            <person name="Martin F.M."/>
            <person name="Hacquard S."/>
        </authorList>
    </citation>
    <scope>NUCLEOTIDE SEQUENCE</scope>
    <source>
        <strain evidence="8">MPI-CAGE-AT-0016</strain>
    </source>
</reference>
<dbReference type="AlphaFoldDB" id="A0A8K0TIW7"/>
<dbReference type="InterPro" id="IPR016158">
    <property type="entry name" value="Cullin_homology"/>
</dbReference>
<dbReference type="FunFam" id="1.20.1310.10:FF:000061">
    <property type="entry name" value="Related to cullulin 3"/>
    <property type="match status" value="1"/>
</dbReference>
<feature type="compositionally biased region" description="Low complexity" evidence="6">
    <location>
        <begin position="370"/>
        <end position="380"/>
    </location>
</feature>
<accession>A0A8K0TIW7</accession>
<feature type="region of interest" description="Disordered" evidence="6">
    <location>
        <begin position="370"/>
        <end position="390"/>
    </location>
</feature>
<dbReference type="GO" id="GO:0031625">
    <property type="term" value="F:ubiquitin protein ligase binding"/>
    <property type="evidence" value="ECO:0007669"/>
    <property type="project" value="InterPro"/>
</dbReference>
<dbReference type="FunFam" id="1.20.1310.10:FF:000002">
    <property type="entry name" value="cullin-3 isoform X1"/>
    <property type="match status" value="1"/>
</dbReference>
<dbReference type="GO" id="GO:0006511">
    <property type="term" value="P:ubiquitin-dependent protein catabolic process"/>
    <property type="evidence" value="ECO:0007669"/>
    <property type="project" value="InterPro"/>
</dbReference>
<comment type="caution">
    <text evidence="8">The sequence shown here is derived from an EMBL/GenBank/DDBJ whole genome shotgun (WGS) entry which is preliminary data.</text>
</comment>
<dbReference type="InterPro" id="IPR036317">
    <property type="entry name" value="Cullin_homology_sf"/>
</dbReference>
<dbReference type="Pfam" id="PF00888">
    <property type="entry name" value="Cullin"/>
    <property type="match status" value="1"/>
</dbReference>
<evidence type="ECO:0000313" key="8">
    <source>
        <dbReference type="EMBL" id="KAH7368360.1"/>
    </source>
</evidence>
<dbReference type="InterPro" id="IPR019559">
    <property type="entry name" value="Cullin_neddylation_domain"/>
</dbReference>
<feature type="domain" description="Cullin family profile" evidence="7">
    <location>
        <begin position="445"/>
        <end position="697"/>
    </location>
</feature>
<evidence type="ECO:0000256" key="2">
    <source>
        <dbReference type="ARBA" id="ARBA00022499"/>
    </source>
</evidence>
<dbReference type="InterPro" id="IPR045093">
    <property type="entry name" value="Cullin"/>
</dbReference>
<evidence type="ECO:0000256" key="4">
    <source>
        <dbReference type="PROSITE-ProRule" id="PRU00330"/>
    </source>
</evidence>
<dbReference type="Gene3D" id="1.20.1310.10">
    <property type="entry name" value="Cullin Repeats"/>
    <property type="match status" value="4"/>
</dbReference>
<keyword evidence="2" id="KW-1017">Isopeptide bond</keyword>
<dbReference type="OrthoDB" id="27073at2759"/>
<evidence type="ECO:0000256" key="6">
    <source>
        <dbReference type="SAM" id="MobiDB-lite"/>
    </source>
</evidence>
<dbReference type="SUPFAM" id="SSF46785">
    <property type="entry name" value="Winged helix' DNA-binding domain"/>
    <property type="match status" value="1"/>
</dbReference>
<dbReference type="SMART" id="SM00884">
    <property type="entry name" value="Cullin_Nedd8"/>
    <property type="match status" value="1"/>
</dbReference>
<comment type="similarity">
    <text evidence="1 4 5">Belongs to the cullin family.</text>
</comment>
<dbReference type="InterPro" id="IPR001373">
    <property type="entry name" value="Cullin_N"/>
</dbReference>
<dbReference type="SMART" id="SM00182">
    <property type="entry name" value="CULLIN"/>
    <property type="match status" value="1"/>
</dbReference>
<evidence type="ECO:0000256" key="1">
    <source>
        <dbReference type="ARBA" id="ARBA00006019"/>
    </source>
</evidence>
<protein>
    <submittedName>
        <fullName evidence="8">Cullin-3</fullName>
    </submittedName>
</protein>
<keyword evidence="9" id="KW-1185">Reference proteome</keyword>
<dbReference type="InterPro" id="IPR059120">
    <property type="entry name" value="Cullin-like_AB"/>
</dbReference>
<dbReference type="Pfam" id="PF26557">
    <property type="entry name" value="Cullin_AB"/>
    <property type="match status" value="1"/>
</dbReference>